<evidence type="ECO:0000256" key="15">
    <source>
        <dbReference type="HAMAP-Rule" id="MF_01398"/>
    </source>
</evidence>
<evidence type="ECO:0000256" key="5">
    <source>
        <dbReference type="ARBA" id="ARBA00022692"/>
    </source>
</evidence>
<evidence type="ECO:0000313" key="19">
    <source>
        <dbReference type="Proteomes" id="UP000245872"/>
    </source>
</evidence>
<keyword evidence="7 15" id="KW-1133">Transmembrane helix</keyword>
<evidence type="ECO:0000256" key="3">
    <source>
        <dbReference type="ARBA" id="ARBA00022475"/>
    </source>
</evidence>
<organism evidence="18 19">
    <name type="scientific">Candidatus Cardinium hertigii</name>
    <dbReference type="NCBI Taxonomy" id="247481"/>
    <lineage>
        <taxon>Bacteria</taxon>
        <taxon>Pseudomonadati</taxon>
        <taxon>Bacteroidota</taxon>
        <taxon>Cytophagia</taxon>
        <taxon>Cytophagales</taxon>
        <taxon>Amoebophilaceae</taxon>
        <taxon>Candidatus Cardinium</taxon>
    </lineage>
</organism>
<sequence>MNYLITPDFGILFWQTITLLTVLWVLAKFAWKPIIGVLQAREEAVAHSISQISAAQTSMAQAVVERERLLEEANLERERIISESLETKQKIIEQARQEGITLKEQLLAEARLALEREEKRVLEEAKSHIGLLSIQIAEKLLCSELRKDQEQLALIERFITGEKQFA</sequence>
<dbReference type="RefSeq" id="WP_109997097.1">
    <property type="nucleotide sequence ID" value="NZ_CP029619.1"/>
</dbReference>
<evidence type="ECO:0000256" key="9">
    <source>
        <dbReference type="ARBA" id="ARBA00023136"/>
    </source>
</evidence>
<evidence type="ECO:0000256" key="17">
    <source>
        <dbReference type="SAM" id="Coils"/>
    </source>
</evidence>
<evidence type="ECO:0000256" key="2">
    <source>
        <dbReference type="ARBA" id="ARBA00022448"/>
    </source>
</evidence>
<keyword evidence="19" id="KW-1185">Reference proteome</keyword>
<evidence type="ECO:0000256" key="7">
    <source>
        <dbReference type="ARBA" id="ARBA00022989"/>
    </source>
</evidence>
<protein>
    <recommendedName>
        <fullName evidence="15">ATP synthase subunit b</fullName>
    </recommendedName>
    <alternativeName>
        <fullName evidence="15">ATP synthase F(0) sector subunit b</fullName>
    </alternativeName>
    <alternativeName>
        <fullName evidence="15">ATPase subunit I</fullName>
    </alternativeName>
    <alternativeName>
        <fullName evidence="15">F-type ATPase subunit b</fullName>
        <shortName evidence="15">F-ATPase subunit b</shortName>
    </alternativeName>
</protein>
<dbReference type="GO" id="GO:0005886">
    <property type="term" value="C:plasma membrane"/>
    <property type="evidence" value="ECO:0007669"/>
    <property type="project" value="UniProtKB-SubCell"/>
</dbReference>
<reference evidence="18 19" key="1">
    <citation type="submission" date="2018-05" db="EMBL/GenBank/DDBJ databases">
        <title>Candidatus Cardinium hertigii Genome Assembly.</title>
        <authorList>
            <person name="Showmaker K.C."/>
            <person name="Walden K.O."/>
            <person name="Fields C.J."/>
            <person name="Lambert K.N."/>
            <person name="Hudson M.E."/>
        </authorList>
    </citation>
    <scope>NUCLEOTIDE SEQUENCE [LARGE SCALE GENOMIC DNA]</scope>
    <source>
        <strain evidence="19">cHgTN10</strain>
    </source>
</reference>
<evidence type="ECO:0000313" key="18">
    <source>
        <dbReference type="EMBL" id="AWN81655.1"/>
    </source>
</evidence>
<dbReference type="Proteomes" id="UP000245872">
    <property type="component" value="Chromosome"/>
</dbReference>
<dbReference type="Pfam" id="PF00430">
    <property type="entry name" value="ATP-synt_B"/>
    <property type="match status" value="1"/>
</dbReference>
<gene>
    <name evidence="15 18" type="primary">atpF</name>
    <name evidence="18" type="ORF">DK880_00326</name>
</gene>
<dbReference type="InterPro" id="IPR002146">
    <property type="entry name" value="ATP_synth_b/b'su_bac/chlpt"/>
</dbReference>
<comment type="function">
    <text evidence="11 15">F(1)F(0) ATP synthase produces ATP from ADP in the presence of a proton or sodium gradient. F-type ATPases consist of two structural domains, F(1) containing the extramembraneous catalytic core and F(0) containing the membrane proton channel, linked together by a central stalk and a peripheral stalk. During catalysis, ATP synthesis in the catalytic domain of F(1) is coupled via a rotary mechanism of the central stalk subunits to proton translocation.</text>
</comment>
<dbReference type="InterPro" id="IPR050059">
    <property type="entry name" value="ATP_synthase_B_chain"/>
</dbReference>
<evidence type="ECO:0000256" key="4">
    <source>
        <dbReference type="ARBA" id="ARBA00022547"/>
    </source>
</evidence>
<dbReference type="PANTHER" id="PTHR33445">
    <property type="entry name" value="ATP SYNTHASE SUBUNIT B', CHLOROPLASTIC"/>
    <property type="match status" value="1"/>
</dbReference>
<evidence type="ECO:0000256" key="8">
    <source>
        <dbReference type="ARBA" id="ARBA00023065"/>
    </source>
</evidence>
<comment type="subunit">
    <text evidence="15">F-type ATPases have 2 components, F(1) - the catalytic core - and F(0) - the membrane proton channel. F(1) has five subunits: alpha(3), beta(3), gamma(1), delta(1), epsilon(1). F(0) has three main subunits: a(1), b(2) and c(10-14). The alpha and beta chains form an alternating ring which encloses part of the gamma chain. F(1) is attached to F(0) by a central stalk formed by the gamma and epsilon chains, while a peripheral stalk is formed by the delta and b chains.</text>
</comment>
<feature type="transmembrane region" description="Helical" evidence="15">
    <location>
        <begin position="12"/>
        <end position="31"/>
    </location>
</feature>
<dbReference type="InterPro" id="IPR005864">
    <property type="entry name" value="ATP_synth_F0_bsu_bac"/>
</dbReference>
<evidence type="ECO:0000256" key="14">
    <source>
        <dbReference type="ARBA" id="ARBA00037847"/>
    </source>
</evidence>
<keyword evidence="3 15" id="KW-1003">Cell membrane</keyword>
<comment type="function">
    <text evidence="12">Component of the F(0) channel, it forms part of the peripheral stalk, linking F(1) to F(0). The b'-subunit is a diverged and duplicated form of b found in plants and photosynthetic bacteria.</text>
</comment>
<proteinExistence type="inferred from homology"/>
<evidence type="ECO:0000256" key="16">
    <source>
        <dbReference type="RuleBase" id="RU003848"/>
    </source>
</evidence>
<keyword evidence="8 15" id="KW-0406">Ion transport</keyword>
<dbReference type="AlphaFoldDB" id="A0A2Z3LGN1"/>
<dbReference type="PANTHER" id="PTHR33445:SF1">
    <property type="entry name" value="ATP SYNTHASE SUBUNIT B"/>
    <property type="match status" value="1"/>
</dbReference>
<evidence type="ECO:0000256" key="1">
    <source>
        <dbReference type="ARBA" id="ARBA00005513"/>
    </source>
</evidence>
<dbReference type="CDD" id="cd06503">
    <property type="entry name" value="ATP-synt_Fo_b"/>
    <property type="match status" value="1"/>
</dbReference>
<evidence type="ECO:0000256" key="12">
    <source>
        <dbReference type="ARBA" id="ARBA00025614"/>
    </source>
</evidence>
<dbReference type="KEGG" id="cher:DK880_00326"/>
<keyword evidence="4 15" id="KW-0138">CF(0)</keyword>
<comment type="similarity">
    <text evidence="1 15 16">Belongs to the ATPase B chain family.</text>
</comment>
<keyword evidence="17" id="KW-0175">Coiled coil</keyword>
<keyword evidence="10 15" id="KW-0066">ATP synthesis</keyword>
<dbReference type="GO" id="GO:0045259">
    <property type="term" value="C:proton-transporting ATP synthase complex"/>
    <property type="evidence" value="ECO:0007669"/>
    <property type="project" value="UniProtKB-KW"/>
</dbReference>
<dbReference type="GO" id="GO:0046933">
    <property type="term" value="F:proton-transporting ATP synthase activity, rotational mechanism"/>
    <property type="evidence" value="ECO:0007669"/>
    <property type="project" value="UniProtKB-UniRule"/>
</dbReference>
<keyword evidence="9 15" id="KW-0472">Membrane</keyword>
<dbReference type="EMBL" id="CP029619">
    <property type="protein sequence ID" value="AWN81655.1"/>
    <property type="molecule type" value="Genomic_DNA"/>
</dbReference>
<dbReference type="InterPro" id="IPR028987">
    <property type="entry name" value="ATP_synth_B-like_membr_sf"/>
</dbReference>
<evidence type="ECO:0000256" key="11">
    <source>
        <dbReference type="ARBA" id="ARBA00025198"/>
    </source>
</evidence>
<dbReference type="NCBIfam" id="TIGR01144">
    <property type="entry name" value="ATP_synt_b"/>
    <property type="match status" value="1"/>
</dbReference>
<evidence type="ECO:0000256" key="10">
    <source>
        <dbReference type="ARBA" id="ARBA00023310"/>
    </source>
</evidence>
<dbReference type="GO" id="GO:0046961">
    <property type="term" value="F:proton-transporting ATPase activity, rotational mechanism"/>
    <property type="evidence" value="ECO:0007669"/>
    <property type="project" value="TreeGrafter"/>
</dbReference>
<evidence type="ECO:0000256" key="6">
    <source>
        <dbReference type="ARBA" id="ARBA00022781"/>
    </source>
</evidence>
<dbReference type="SUPFAM" id="SSF81573">
    <property type="entry name" value="F1F0 ATP synthase subunit B, membrane domain"/>
    <property type="match status" value="1"/>
</dbReference>
<keyword evidence="2 15" id="KW-0813">Transport</keyword>
<feature type="coiled-coil region" evidence="17">
    <location>
        <begin position="59"/>
        <end position="120"/>
    </location>
</feature>
<keyword evidence="6 15" id="KW-0375">Hydrogen ion transport</keyword>
<dbReference type="OrthoDB" id="9795289at2"/>
<comment type="subcellular location">
    <subcellularLocation>
        <location evidence="15">Cell membrane</location>
        <topology evidence="15">Single-pass membrane protein</topology>
    </subcellularLocation>
    <subcellularLocation>
        <location evidence="14">Endomembrane system</location>
        <topology evidence="14">Single-pass membrane protein</topology>
    </subcellularLocation>
</comment>
<dbReference type="HAMAP" id="MF_01398">
    <property type="entry name" value="ATP_synth_b_bprime"/>
    <property type="match status" value="1"/>
</dbReference>
<name>A0A2Z3LGN1_9BACT</name>
<comment type="subunit">
    <text evidence="13">F-type ATPases have 2 components, F(1) - the catalytic core - and F(0) - the membrane proton channel. F(1) has five subunits: alpha(3), beta(3), gamma(1), delta(1), epsilon(1). F(0) has four main subunits: a(1), b(2) and c(10-14). The alpha and beta chains form an alternating ring which encloses part of the gamma chain. F(1) is attached to F(0) by a central stalk formed by the gamma and epsilon chains, while a peripheral stalk is formed by the delta and b chains.</text>
</comment>
<accession>A0A2Z3LGN1</accession>
<evidence type="ECO:0000256" key="13">
    <source>
        <dbReference type="ARBA" id="ARBA00026054"/>
    </source>
</evidence>
<dbReference type="GO" id="GO:0012505">
    <property type="term" value="C:endomembrane system"/>
    <property type="evidence" value="ECO:0007669"/>
    <property type="project" value="UniProtKB-SubCell"/>
</dbReference>
<keyword evidence="5 15" id="KW-0812">Transmembrane</keyword>